<evidence type="ECO:0000313" key="11">
    <source>
        <dbReference type="Proteomes" id="UP000218231"/>
    </source>
</evidence>
<evidence type="ECO:0000256" key="6">
    <source>
        <dbReference type="ARBA" id="ARBA00023242"/>
    </source>
</evidence>
<feature type="region of interest" description="Disordered" evidence="8">
    <location>
        <begin position="158"/>
        <end position="251"/>
    </location>
</feature>
<protein>
    <recommendedName>
        <fullName evidence="9">H15 domain-containing protein</fullName>
    </recommendedName>
</protein>
<keyword evidence="11" id="KW-1185">Reference proteome</keyword>
<dbReference type="InterPro" id="IPR005818">
    <property type="entry name" value="Histone_H1/H5_H15"/>
</dbReference>
<dbReference type="GO" id="GO:0045910">
    <property type="term" value="P:negative regulation of DNA recombination"/>
    <property type="evidence" value="ECO:0007669"/>
    <property type="project" value="TreeGrafter"/>
</dbReference>
<evidence type="ECO:0000256" key="8">
    <source>
        <dbReference type="SAM" id="MobiDB-lite"/>
    </source>
</evidence>
<dbReference type="PANTHER" id="PTHR11467">
    <property type="entry name" value="HISTONE H1"/>
    <property type="match status" value="1"/>
</dbReference>
<dbReference type="PRINTS" id="PR00624">
    <property type="entry name" value="HISTONEH5"/>
</dbReference>
<reference evidence="10 11" key="1">
    <citation type="journal article" date="2017" name="Curr. Biol.">
        <title>Genome architecture and evolution of a unichromosomal asexual nematode.</title>
        <authorList>
            <person name="Fradin H."/>
            <person name="Zegar C."/>
            <person name="Gutwein M."/>
            <person name="Lucas J."/>
            <person name="Kovtun M."/>
            <person name="Corcoran D."/>
            <person name="Baugh L.R."/>
            <person name="Kiontke K."/>
            <person name="Gunsalus K."/>
            <person name="Fitch D.H."/>
            <person name="Piano F."/>
        </authorList>
    </citation>
    <scope>NUCLEOTIDE SEQUENCE [LARGE SCALE GENOMIC DNA]</scope>
    <source>
        <strain evidence="10">PF1309</strain>
    </source>
</reference>
<evidence type="ECO:0000256" key="3">
    <source>
        <dbReference type="ARBA" id="ARBA00022454"/>
    </source>
</evidence>
<feature type="compositionally biased region" description="Basic residues" evidence="8">
    <location>
        <begin position="161"/>
        <end position="191"/>
    </location>
</feature>
<dbReference type="GO" id="GO:0000786">
    <property type="term" value="C:nucleosome"/>
    <property type="evidence" value="ECO:0007669"/>
    <property type="project" value="InterPro"/>
</dbReference>
<feature type="domain" description="H15" evidence="9">
    <location>
        <begin position="79"/>
        <end position="155"/>
    </location>
</feature>
<keyword evidence="5 7" id="KW-0238">DNA-binding</keyword>
<gene>
    <name evidence="10" type="ORF">WR25_05770</name>
</gene>
<comment type="subcellular location">
    <subcellularLocation>
        <location evidence="2">Chromosome</location>
    </subcellularLocation>
    <subcellularLocation>
        <location evidence="1 7">Nucleus</location>
    </subcellularLocation>
</comment>
<evidence type="ECO:0000313" key="10">
    <source>
        <dbReference type="EMBL" id="PAV92108.1"/>
    </source>
</evidence>
<dbReference type="Proteomes" id="UP000218231">
    <property type="component" value="Unassembled WGS sequence"/>
</dbReference>
<accession>A0A2A2M0Y2</accession>
<feature type="compositionally biased region" description="Low complexity" evidence="8">
    <location>
        <begin position="1"/>
        <end position="19"/>
    </location>
</feature>
<evidence type="ECO:0000256" key="7">
    <source>
        <dbReference type="RuleBase" id="RU003894"/>
    </source>
</evidence>
<sequence>MADTATAPPAAAPAATTPAKAKKVRVQQISDKKLSYINISSKSIKKTQFIHLFLCNLQAKAPKVKKSPKAKGDKPKTASHPTYGSMIKQAIKNLKDRKGASKQAILKYIVQNYKLGENLAKINAHLRIALKRGVTDGSFKQSAGTGASGRFRLPEGAVAAKKVHKKKAASPKKSPAKKAKKPKVSKPKPKKSTASPKKSSTKAKKPKATKPKKAKAAKSPSKKAAKPKKTTTKKIGKKTAKTAAPAPAATA</sequence>
<dbReference type="CDD" id="cd00073">
    <property type="entry name" value="H15"/>
    <property type="match status" value="1"/>
</dbReference>
<dbReference type="GO" id="GO:0003690">
    <property type="term" value="F:double-stranded DNA binding"/>
    <property type="evidence" value="ECO:0007669"/>
    <property type="project" value="TreeGrafter"/>
</dbReference>
<dbReference type="Gene3D" id="1.10.10.10">
    <property type="entry name" value="Winged helix-like DNA-binding domain superfamily/Winged helix DNA-binding domain"/>
    <property type="match status" value="1"/>
</dbReference>
<keyword evidence="6 7" id="KW-0539">Nucleus</keyword>
<dbReference type="PANTHER" id="PTHR11467:SF36">
    <property type="entry name" value="HISTONE 24-RELATED"/>
    <property type="match status" value="1"/>
</dbReference>
<dbReference type="GO" id="GO:0006334">
    <property type="term" value="P:nucleosome assembly"/>
    <property type="evidence" value="ECO:0007669"/>
    <property type="project" value="InterPro"/>
</dbReference>
<dbReference type="InterPro" id="IPR036390">
    <property type="entry name" value="WH_DNA-bd_sf"/>
</dbReference>
<dbReference type="OrthoDB" id="1110759at2759"/>
<dbReference type="PROSITE" id="PS51504">
    <property type="entry name" value="H15"/>
    <property type="match status" value="1"/>
</dbReference>
<proteinExistence type="inferred from homology"/>
<feature type="compositionally biased region" description="Low complexity" evidence="8">
    <location>
        <begin position="241"/>
        <end position="251"/>
    </location>
</feature>
<evidence type="ECO:0000256" key="1">
    <source>
        <dbReference type="ARBA" id="ARBA00004123"/>
    </source>
</evidence>
<dbReference type="GO" id="GO:0031492">
    <property type="term" value="F:nucleosomal DNA binding"/>
    <property type="evidence" value="ECO:0007669"/>
    <property type="project" value="TreeGrafter"/>
</dbReference>
<dbReference type="GO" id="GO:0030527">
    <property type="term" value="F:structural constituent of chromatin"/>
    <property type="evidence" value="ECO:0007669"/>
    <property type="project" value="InterPro"/>
</dbReference>
<dbReference type="GO" id="GO:0030261">
    <property type="term" value="P:chromosome condensation"/>
    <property type="evidence" value="ECO:0007669"/>
    <property type="project" value="TreeGrafter"/>
</dbReference>
<dbReference type="InterPro" id="IPR005819">
    <property type="entry name" value="H1/H5"/>
</dbReference>
<dbReference type="AlphaFoldDB" id="A0A2A2M0Y2"/>
<evidence type="ECO:0000256" key="2">
    <source>
        <dbReference type="ARBA" id="ARBA00004286"/>
    </source>
</evidence>
<organism evidence="10 11">
    <name type="scientific">Diploscapter pachys</name>
    <dbReference type="NCBI Taxonomy" id="2018661"/>
    <lineage>
        <taxon>Eukaryota</taxon>
        <taxon>Metazoa</taxon>
        <taxon>Ecdysozoa</taxon>
        <taxon>Nematoda</taxon>
        <taxon>Chromadorea</taxon>
        <taxon>Rhabditida</taxon>
        <taxon>Rhabditina</taxon>
        <taxon>Rhabditomorpha</taxon>
        <taxon>Rhabditoidea</taxon>
        <taxon>Rhabditidae</taxon>
        <taxon>Diploscapter</taxon>
    </lineage>
</organism>
<keyword evidence="3 7" id="KW-0158">Chromosome</keyword>
<feature type="compositionally biased region" description="Basic residues" evidence="8">
    <location>
        <begin position="199"/>
        <end position="240"/>
    </location>
</feature>
<evidence type="ECO:0000256" key="5">
    <source>
        <dbReference type="ARBA" id="ARBA00023125"/>
    </source>
</evidence>
<dbReference type="SMART" id="SM00526">
    <property type="entry name" value="H15"/>
    <property type="match status" value="1"/>
</dbReference>
<comment type="similarity">
    <text evidence="7">Belongs to the histone H1/H5 family.</text>
</comment>
<dbReference type="SUPFAM" id="SSF46785">
    <property type="entry name" value="Winged helix' DNA-binding domain"/>
    <property type="match status" value="1"/>
</dbReference>
<evidence type="ECO:0000259" key="9">
    <source>
        <dbReference type="PROSITE" id="PS51504"/>
    </source>
</evidence>
<comment type="caution">
    <text evidence="10">The sequence shown here is derived from an EMBL/GenBank/DDBJ whole genome shotgun (WGS) entry which is preliminary data.</text>
</comment>
<keyword evidence="4" id="KW-0007">Acetylation</keyword>
<evidence type="ECO:0000256" key="4">
    <source>
        <dbReference type="ARBA" id="ARBA00022990"/>
    </source>
</evidence>
<dbReference type="STRING" id="2018661.A0A2A2M0Y2"/>
<feature type="region of interest" description="Disordered" evidence="8">
    <location>
        <begin position="1"/>
        <end position="22"/>
    </location>
</feature>
<dbReference type="FunFam" id="1.10.10.10:FF:000140">
    <property type="entry name" value="Histone H1.0"/>
    <property type="match status" value="1"/>
</dbReference>
<dbReference type="InterPro" id="IPR036388">
    <property type="entry name" value="WH-like_DNA-bd_sf"/>
</dbReference>
<name>A0A2A2M0Y2_9BILA</name>
<dbReference type="Pfam" id="PF00538">
    <property type="entry name" value="Linker_histone"/>
    <property type="match status" value="1"/>
</dbReference>
<dbReference type="EMBL" id="LIAE01006266">
    <property type="protein sequence ID" value="PAV92108.1"/>
    <property type="molecule type" value="Genomic_DNA"/>
</dbReference>
<dbReference type="GO" id="GO:0005634">
    <property type="term" value="C:nucleus"/>
    <property type="evidence" value="ECO:0007669"/>
    <property type="project" value="UniProtKB-SubCell"/>
</dbReference>